<gene>
    <name evidence="1" type="ORF">PCOR1329_LOCUS75564</name>
</gene>
<keyword evidence="2" id="KW-1185">Reference proteome</keyword>
<proteinExistence type="predicted"/>
<evidence type="ECO:0000313" key="2">
    <source>
        <dbReference type="Proteomes" id="UP001189429"/>
    </source>
</evidence>
<sequence>MLQAVAQFGPLAGDDCPGAVAAAAVRDVECEYMGERVAELERWKASTTRPFVRRLARLRKDGSGGEDLQVPAPVCESGGVRGHCAEGRELTREANACGYPRSCLDCGCEMPDCVYMFLCASEDCNDCFCARCVYPGFQHR</sequence>
<evidence type="ECO:0000313" key="1">
    <source>
        <dbReference type="EMBL" id="CAK0897365.1"/>
    </source>
</evidence>
<comment type="caution">
    <text evidence="1">The sequence shown here is derived from an EMBL/GenBank/DDBJ whole genome shotgun (WGS) entry which is preliminary data.</text>
</comment>
<name>A0ABN9XD56_9DINO</name>
<dbReference type="Proteomes" id="UP001189429">
    <property type="component" value="Unassembled WGS sequence"/>
</dbReference>
<protein>
    <submittedName>
        <fullName evidence="1">Uncharacterized protein</fullName>
    </submittedName>
</protein>
<dbReference type="EMBL" id="CAUYUJ010020321">
    <property type="protein sequence ID" value="CAK0897365.1"/>
    <property type="molecule type" value="Genomic_DNA"/>
</dbReference>
<reference evidence="1" key="1">
    <citation type="submission" date="2023-10" db="EMBL/GenBank/DDBJ databases">
        <authorList>
            <person name="Chen Y."/>
            <person name="Shah S."/>
            <person name="Dougan E. K."/>
            <person name="Thang M."/>
            <person name="Chan C."/>
        </authorList>
    </citation>
    <scope>NUCLEOTIDE SEQUENCE [LARGE SCALE GENOMIC DNA]</scope>
</reference>
<accession>A0ABN9XD56</accession>
<organism evidence="1 2">
    <name type="scientific">Prorocentrum cordatum</name>
    <dbReference type="NCBI Taxonomy" id="2364126"/>
    <lineage>
        <taxon>Eukaryota</taxon>
        <taxon>Sar</taxon>
        <taxon>Alveolata</taxon>
        <taxon>Dinophyceae</taxon>
        <taxon>Prorocentrales</taxon>
        <taxon>Prorocentraceae</taxon>
        <taxon>Prorocentrum</taxon>
    </lineage>
</organism>